<dbReference type="EMBL" id="JAGMWN010000003">
    <property type="protein sequence ID" value="MBP5856729.1"/>
    <property type="molecule type" value="Genomic_DNA"/>
</dbReference>
<dbReference type="InterPro" id="IPR018392">
    <property type="entry name" value="LysM"/>
</dbReference>
<feature type="domain" description="LysM" evidence="2">
    <location>
        <begin position="320"/>
        <end position="369"/>
    </location>
</feature>
<evidence type="ECO:0000259" key="2">
    <source>
        <dbReference type="PROSITE" id="PS51782"/>
    </source>
</evidence>
<dbReference type="PANTHER" id="PTHR34700:SF4">
    <property type="entry name" value="PHAGE-LIKE ELEMENT PBSX PROTEIN XKDP"/>
    <property type="match status" value="1"/>
</dbReference>
<name>A0A8J7V3D9_9PROT</name>
<dbReference type="Pfam" id="PF01476">
    <property type="entry name" value="LysM"/>
    <property type="match status" value="1"/>
</dbReference>
<gene>
    <name evidence="3" type="ORF">KAJ83_06895</name>
</gene>
<feature type="region of interest" description="Disordered" evidence="1">
    <location>
        <begin position="33"/>
        <end position="93"/>
    </location>
</feature>
<dbReference type="CDD" id="cd00118">
    <property type="entry name" value="LysM"/>
    <property type="match status" value="1"/>
</dbReference>
<dbReference type="RefSeq" id="WP_210681323.1">
    <property type="nucleotide sequence ID" value="NZ_JAGMWN010000003.1"/>
</dbReference>
<dbReference type="AlphaFoldDB" id="A0A8J7V3D9"/>
<feature type="compositionally biased region" description="Low complexity" evidence="1">
    <location>
        <begin position="51"/>
        <end position="61"/>
    </location>
</feature>
<dbReference type="PROSITE" id="PS51782">
    <property type="entry name" value="LYSM"/>
    <property type="match status" value="1"/>
</dbReference>
<dbReference type="Gene3D" id="3.10.350.10">
    <property type="entry name" value="LysM domain"/>
    <property type="match status" value="1"/>
</dbReference>
<keyword evidence="4" id="KW-1185">Reference proteome</keyword>
<dbReference type="PANTHER" id="PTHR34700">
    <property type="entry name" value="POTASSIUM BINDING PROTEIN KBP"/>
    <property type="match status" value="1"/>
</dbReference>
<dbReference type="Gene3D" id="3.30.420.430">
    <property type="match status" value="1"/>
</dbReference>
<dbReference type="SUPFAM" id="SSF54106">
    <property type="entry name" value="LysM domain"/>
    <property type="match status" value="1"/>
</dbReference>
<dbReference type="Proteomes" id="UP000672602">
    <property type="component" value="Unassembled WGS sequence"/>
</dbReference>
<evidence type="ECO:0000256" key="1">
    <source>
        <dbReference type="SAM" id="MobiDB-lite"/>
    </source>
</evidence>
<evidence type="ECO:0000313" key="3">
    <source>
        <dbReference type="EMBL" id="MBP5856729.1"/>
    </source>
</evidence>
<organism evidence="3 4">
    <name type="scientific">Marivibrio halodurans</name>
    <dbReference type="NCBI Taxonomy" id="2039722"/>
    <lineage>
        <taxon>Bacteria</taxon>
        <taxon>Pseudomonadati</taxon>
        <taxon>Pseudomonadota</taxon>
        <taxon>Alphaproteobacteria</taxon>
        <taxon>Rhodospirillales</taxon>
        <taxon>Rhodospirillaceae</taxon>
        <taxon>Marivibrio</taxon>
    </lineage>
</organism>
<accession>A0A8J7V3D9</accession>
<reference evidence="3" key="1">
    <citation type="submission" date="2021-04" db="EMBL/GenBank/DDBJ databases">
        <authorList>
            <person name="Zhang D.-C."/>
        </authorList>
    </citation>
    <scope>NUCLEOTIDE SEQUENCE</scope>
    <source>
        <strain evidence="3">CGMCC 1.15697</strain>
    </source>
</reference>
<comment type="caution">
    <text evidence="3">The sequence shown here is derived from an EMBL/GenBank/DDBJ whole genome shotgun (WGS) entry which is preliminary data.</text>
</comment>
<proteinExistence type="predicted"/>
<dbReference type="InterPro" id="IPR052196">
    <property type="entry name" value="Bact_Kbp"/>
</dbReference>
<protein>
    <submittedName>
        <fullName evidence="3">LysM peptidoglycan-binding domain-containing protein</fullName>
    </submittedName>
</protein>
<evidence type="ECO:0000313" key="4">
    <source>
        <dbReference type="Proteomes" id="UP000672602"/>
    </source>
</evidence>
<dbReference type="InterPro" id="IPR036779">
    <property type="entry name" value="LysM_dom_sf"/>
</dbReference>
<sequence>MNRTVLIGIAGAVIVLIALILNNVLNQAPIEEETAPSQTEAPGDSDGGADGRSASSDGQGDAIDKAGQVADQLSGASSPQEEPADPNTPTFDVVRISKSGDTVIAGRAKPGSEVLIFDGDKQIGAVTADERGEWVYLPDQPLEPGSHDLSLRARTPEGVERESDSKVVLVVPETGKDIAGRPTSTPQEPLAMLVPKEGKGRGEHKTLGARVLQKPSVPGSVESDTGELALDNVDYDETGRVSLGGRGLPGTEVRAYLNNELVGRAEVPPTGLWRVTPEGTVEPGSYQLRLDMVGEGGDVTARIELPFSRAKPMRDLAGGAFVVVQPGNSLWRIARRTLDSGYSYTVIYEANKEQIRDPDLIYPGQIFEVPAN</sequence>
<dbReference type="SMART" id="SM00257">
    <property type="entry name" value="LysM"/>
    <property type="match status" value="1"/>
</dbReference>